<dbReference type="AlphaFoldDB" id="A0A183I5X3"/>
<keyword evidence="1" id="KW-0812">Transmembrane</keyword>
<dbReference type="WBParaSite" id="OFLC_0001514601-mRNA-1">
    <property type="protein sequence ID" value="OFLC_0001514601-mRNA-1"/>
    <property type="gene ID" value="OFLC_0001514601"/>
</dbReference>
<gene>
    <name evidence="2" type="ORF">OFLC_LOCUS15135</name>
</gene>
<evidence type="ECO:0000313" key="4">
    <source>
        <dbReference type="WBParaSite" id="OFLC_0001514601-mRNA-1"/>
    </source>
</evidence>
<name>A0A183I5X3_9BILA</name>
<proteinExistence type="predicted"/>
<keyword evidence="1" id="KW-1133">Transmembrane helix</keyword>
<evidence type="ECO:0000256" key="1">
    <source>
        <dbReference type="SAM" id="Phobius"/>
    </source>
</evidence>
<accession>A0A183I5X3</accession>
<feature type="transmembrane region" description="Helical" evidence="1">
    <location>
        <begin position="101"/>
        <end position="120"/>
    </location>
</feature>
<dbReference type="STRING" id="387005.A0A183I5X3"/>
<evidence type="ECO:0000313" key="2">
    <source>
        <dbReference type="EMBL" id="VDP20541.1"/>
    </source>
</evidence>
<organism evidence="4">
    <name type="scientific">Onchocerca flexuosa</name>
    <dbReference type="NCBI Taxonomy" id="387005"/>
    <lineage>
        <taxon>Eukaryota</taxon>
        <taxon>Metazoa</taxon>
        <taxon>Ecdysozoa</taxon>
        <taxon>Nematoda</taxon>
        <taxon>Chromadorea</taxon>
        <taxon>Rhabditida</taxon>
        <taxon>Spirurina</taxon>
        <taxon>Spiruromorpha</taxon>
        <taxon>Filarioidea</taxon>
        <taxon>Onchocercidae</taxon>
        <taxon>Onchocerca</taxon>
    </lineage>
</organism>
<keyword evidence="1" id="KW-0472">Membrane</keyword>
<sequence length="122" mass="14403">MLSKEDKTKLLEKCIEIDKIIKKSINLIPIGNWQFDDETMENLREQKHRIVDENLTNEQKQRLSKTSKHRLAREIGVNCRTVTDVLDWLAKNHSNTKPIKVRIFCFICFISITFAFFHTAKI</sequence>
<keyword evidence="3" id="KW-1185">Reference proteome</keyword>
<dbReference type="EMBL" id="UZAJ01041663">
    <property type="protein sequence ID" value="VDP20541.1"/>
    <property type="molecule type" value="Genomic_DNA"/>
</dbReference>
<reference evidence="2 3" key="2">
    <citation type="submission" date="2018-11" db="EMBL/GenBank/DDBJ databases">
        <authorList>
            <consortium name="Pathogen Informatics"/>
        </authorList>
    </citation>
    <scope>NUCLEOTIDE SEQUENCE [LARGE SCALE GENOMIC DNA]</scope>
</reference>
<evidence type="ECO:0000313" key="3">
    <source>
        <dbReference type="Proteomes" id="UP000267606"/>
    </source>
</evidence>
<protein>
    <submittedName>
        <fullName evidence="4">HTH_7 domain-containing protein</fullName>
    </submittedName>
</protein>
<reference evidence="4" key="1">
    <citation type="submission" date="2016-06" db="UniProtKB">
        <authorList>
            <consortium name="WormBaseParasite"/>
        </authorList>
    </citation>
    <scope>IDENTIFICATION</scope>
</reference>
<dbReference type="Proteomes" id="UP000267606">
    <property type="component" value="Unassembled WGS sequence"/>
</dbReference>